<dbReference type="Proteomes" id="UP001377160">
    <property type="component" value="Unassembled WGS sequence"/>
</dbReference>
<feature type="non-terminal residue" evidence="1">
    <location>
        <position position="72"/>
    </location>
</feature>
<protein>
    <submittedName>
        <fullName evidence="1">Oxaloacetate decarboxylase</fullName>
    </submittedName>
</protein>
<dbReference type="SUPFAM" id="SSF51569">
    <property type="entry name" value="Aldolase"/>
    <property type="match status" value="1"/>
</dbReference>
<dbReference type="PANTHER" id="PTHR43778:SF2">
    <property type="entry name" value="PYRUVATE CARBOXYLASE, MITOCHONDRIAL"/>
    <property type="match status" value="1"/>
</dbReference>
<evidence type="ECO:0000313" key="1">
    <source>
        <dbReference type="EMBL" id="MEL0611420.1"/>
    </source>
</evidence>
<feature type="non-terminal residue" evidence="1">
    <location>
        <position position="1"/>
    </location>
</feature>
<dbReference type="PANTHER" id="PTHR43778">
    <property type="entry name" value="PYRUVATE CARBOXYLASE"/>
    <property type="match status" value="1"/>
</dbReference>
<sequence length="72" mass="8109">GYRHYADDVVEKCVERAHKNGMDVFRIFDAINDVRNFETAVKATIEVGGHAQGTLSYRTSPLHNSDTWVDLA</sequence>
<dbReference type="InterPro" id="IPR013785">
    <property type="entry name" value="Aldolase_TIM"/>
</dbReference>
<dbReference type="EMBL" id="JBANDX010000254">
    <property type="protein sequence ID" value="MEL0611420.1"/>
    <property type="molecule type" value="Genomic_DNA"/>
</dbReference>
<keyword evidence="2" id="KW-1185">Reference proteome</keyword>
<dbReference type="InterPro" id="IPR055268">
    <property type="entry name" value="PCB-like"/>
</dbReference>
<gene>
    <name evidence="1" type="ORF">V8Z71_24425</name>
</gene>
<organism evidence="1 2">
    <name type="scientific">Vibrio echinoideorum</name>
    <dbReference type="NCBI Taxonomy" id="2100116"/>
    <lineage>
        <taxon>Bacteria</taxon>
        <taxon>Pseudomonadati</taxon>
        <taxon>Pseudomonadota</taxon>
        <taxon>Gammaproteobacteria</taxon>
        <taxon>Vibrionales</taxon>
        <taxon>Vibrionaceae</taxon>
        <taxon>Vibrio</taxon>
    </lineage>
</organism>
<accession>A0ABU9FZG9</accession>
<comment type="caution">
    <text evidence="1">The sequence shown here is derived from an EMBL/GenBank/DDBJ whole genome shotgun (WGS) entry which is preliminary data.</text>
</comment>
<evidence type="ECO:0000313" key="2">
    <source>
        <dbReference type="Proteomes" id="UP001377160"/>
    </source>
</evidence>
<dbReference type="Gene3D" id="3.20.20.70">
    <property type="entry name" value="Aldolase class I"/>
    <property type="match status" value="1"/>
</dbReference>
<proteinExistence type="predicted"/>
<name>A0ABU9FZG9_9VIBR</name>
<reference evidence="1 2" key="1">
    <citation type="submission" date="2024-02" db="EMBL/GenBank/DDBJ databases">
        <title>Bacteria isolated from the canopy kelp, Nereocystis luetkeana.</title>
        <authorList>
            <person name="Pfister C.A."/>
            <person name="Younker I.T."/>
            <person name="Light S.H."/>
        </authorList>
    </citation>
    <scope>NUCLEOTIDE SEQUENCE [LARGE SCALE GENOMIC DNA]</scope>
    <source>
        <strain evidence="1 2">TI.1.15</strain>
    </source>
</reference>